<name>A0AA40ALB1_9PEZI</name>
<proteinExistence type="predicted"/>
<gene>
    <name evidence="1" type="ORF">B0T26DRAFT_751944</name>
</gene>
<comment type="caution">
    <text evidence="1">The sequence shown here is derived from an EMBL/GenBank/DDBJ whole genome shotgun (WGS) entry which is preliminary data.</text>
</comment>
<dbReference type="Proteomes" id="UP001172101">
    <property type="component" value="Unassembled WGS sequence"/>
</dbReference>
<keyword evidence="2" id="KW-1185">Reference proteome</keyword>
<accession>A0AA40ALB1</accession>
<dbReference type="GeneID" id="85328723"/>
<dbReference type="InterPro" id="IPR036770">
    <property type="entry name" value="Ankyrin_rpt-contain_sf"/>
</dbReference>
<dbReference type="Gene3D" id="1.25.40.20">
    <property type="entry name" value="Ankyrin repeat-containing domain"/>
    <property type="match status" value="1"/>
</dbReference>
<organism evidence="1 2">
    <name type="scientific">Lasiosphaeria miniovina</name>
    <dbReference type="NCBI Taxonomy" id="1954250"/>
    <lineage>
        <taxon>Eukaryota</taxon>
        <taxon>Fungi</taxon>
        <taxon>Dikarya</taxon>
        <taxon>Ascomycota</taxon>
        <taxon>Pezizomycotina</taxon>
        <taxon>Sordariomycetes</taxon>
        <taxon>Sordariomycetidae</taxon>
        <taxon>Sordariales</taxon>
        <taxon>Lasiosphaeriaceae</taxon>
        <taxon>Lasiosphaeria</taxon>
    </lineage>
</organism>
<dbReference type="RefSeq" id="XP_060296749.1">
    <property type="nucleotide sequence ID" value="XM_060445453.1"/>
</dbReference>
<evidence type="ECO:0000313" key="1">
    <source>
        <dbReference type="EMBL" id="KAK0717956.1"/>
    </source>
</evidence>
<dbReference type="InterPro" id="IPR002110">
    <property type="entry name" value="Ankyrin_rpt"/>
</dbReference>
<dbReference type="Pfam" id="PF12796">
    <property type="entry name" value="Ank_2"/>
    <property type="match status" value="1"/>
</dbReference>
<dbReference type="AlphaFoldDB" id="A0AA40ALB1"/>
<dbReference type="SUPFAM" id="SSF48403">
    <property type="entry name" value="Ankyrin repeat"/>
    <property type="match status" value="1"/>
</dbReference>
<dbReference type="SMART" id="SM00248">
    <property type="entry name" value="ANK"/>
    <property type="match status" value="2"/>
</dbReference>
<dbReference type="EMBL" id="JAUIRO010000004">
    <property type="protein sequence ID" value="KAK0717956.1"/>
    <property type="molecule type" value="Genomic_DNA"/>
</dbReference>
<evidence type="ECO:0008006" key="3">
    <source>
        <dbReference type="Google" id="ProtNLM"/>
    </source>
</evidence>
<evidence type="ECO:0000313" key="2">
    <source>
        <dbReference type="Proteomes" id="UP001172101"/>
    </source>
</evidence>
<reference evidence="1" key="1">
    <citation type="submission" date="2023-06" db="EMBL/GenBank/DDBJ databases">
        <title>Genome-scale phylogeny and comparative genomics of the fungal order Sordariales.</title>
        <authorList>
            <consortium name="Lawrence Berkeley National Laboratory"/>
            <person name="Hensen N."/>
            <person name="Bonometti L."/>
            <person name="Westerberg I."/>
            <person name="Brannstrom I.O."/>
            <person name="Guillou S."/>
            <person name="Cros-Aarteil S."/>
            <person name="Calhoun S."/>
            <person name="Haridas S."/>
            <person name="Kuo A."/>
            <person name="Mondo S."/>
            <person name="Pangilinan J."/>
            <person name="Riley R."/>
            <person name="LaButti K."/>
            <person name="Andreopoulos B."/>
            <person name="Lipzen A."/>
            <person name="Chen C."/>
            <person name="Yanf M."/>
            <person name="Daum C."/>
            <person name="Ng V."/>
            <person name="Clum A."/>
            <person name="Steindorff A."/>
            <person name="Ohm R."/>
            <person name="Martin F."/>
            <person name="Silar P."/>
            <person name="Natvig D."/>
            <person name="Lalanne C."/>
            <person name="Gautier V."/>
            <person name="Ament-velasquez S.L."/>
            <person name="Kruys A."/>
            <person name="Hutchinson M.I."/>
            <person name="Powell A.J."/>
            <person name="Barry K."/>
            <person name="Miller A.N."/>
            <person name="Grigoriev I.V."/>
            <person name="Debuchy R."/>
            <person name="Gladieux P."/>
            <person name="Thoren M.H."/>
            <person name="Johannesson H."/>
        </authorList>
    </citation>
    <scope>NUCLEOTIDE SEQUENCE</scope>
    <source>
        <strain evidence="1">SMH2392-1A</strain>
    </source>
</reference>
<protein>
    <recommendedName>
        <fullName evidence="3">Ankyrin repeat protein</fullName>
    </recommendedName>
</protein>
<sequence length="162" mass="17500">MASHDLESKVYKEIYLLASSGTRAQSSAAQLLDKLKLTPAGATTSLAEILVSLRDMFGWTCLHYAAVRGNEEMISELCGEVKKALEDVTLNSWVNAMDTSSLGDTALHIAAREMHVGQPAKQNREGQTAEEIVQAVVRKGQQILQAMASPPEPVHEGPSRAV</sequence>